<dbReference type="EMBL" id="JAUHQA010000001">
    <property type="protein sequence ID" value="MDN4481021.1"/>
    <property type="molecule type" value="Genomic_DNA"/>
</dbReference>
<dbReference type="RefSeq" id="WP_301142516.1">
    <property type="nucleotide sequence ID" value="NZ_JAUHQA010000001.1"/>
</dbReference>
<reference evidence="3" key="1">
    <citation type="submission" date="2023-06" db="EMBL/GenBank/DDBJ databases">
        <title>Egi l300058.</title>
        <authorList>
            <person name="Gao L."/>
            <person name="Fang B.-Z."/>
            <person name="Li W.-J."/>
        </authorList>
    </citation>
    <scope>NUCLEOTIDE SEQUENCE</scope>
    <source>
        <strain evidence="3">EGI L300058</strain>
    </source>
</reference>
<evidence type="ECO:0000256" key="1">
    <source>
        <dbReference type="SAM" id="Phobius"/>
    </source>
</evidence>
<name>A0ABT8GJ92_9MICO</name>
<dbReference type="Pfam" id="PF13559">
    <property type="entry name" value="DUF4129"/>
    <property type="match status" value="1"/>
</dbReference>
<keyword evidence="1" id="KW-0472">Membrane</keyword>
<evidence type="ECO:0000259" key="2">
    <source>
        <dbReference type="Pfam" id="PF13559"/>
    </source>
</evidence>
<keyword evidence="1" id="KW-1133">Transmembrane helix</keyword>
<accession>A0ABT8GJ92</accession>
<gene>
    <name evidence="3" type="ORF">QQX02_08820</name>
</gene>
<dbReference type="InterPro" id="IPR025403">
    <property type="entry name" value="TgpA-like_C"/>
</dbReference>
<keyword evidence="1" id="KW-0812">Transmembrane</keyword>
<sequence length="211" mass="22526">MRVDIPVTPDADTAREWAREELAKAEYIDQGTTWFESFLQWLQELFDGVGSLGGAIGPLGTILLVVLAVAAVGIIVWLVLGPLRRSRRAAAAGAVFDDDGRSSQQIHDAAATAGDEAQWDLAAMEWFRAAVRLMEERRLIVDSPGATAREAAVRIETAVPDLAGDVAVDAESFDVARYGSGGLTKTDADHARATYDSLVHARPGARAEAPA</sequence>
<proteinExistence type="predicted"/>
<protein>
    <submittedName>
        <fullName evidence="3">DUF4129 domain-containing protein</fullName>
    </submittedName>
</protein>
<evidence type="ECO:0000313" key="3">
    <source>
        <dbReference type="EMBL" id="MDN4481021.1"/>
    </source>
</evidence>
<feature type="transmembrane region" description="Helical" evidence="1">
    <location>
        <begin position="55"/>
        <end position="80"/>
    </location>
</feature>
<organism evidence="3 4">
    <name type="scientific">Demequina muriae</name>
    <dbReference type="NCBI Taxonomy" id="3051664"/>
    <lineage>
        <taxon>Bacteria</taxon>
        <taxon>Bacillati</taxon>
        <taxon>Actinomycetota</taxon>
        <taxon>Actinomycetes</taxon>
        <taxon>Micrococcales</taxon>
        <taxon>Demequinaceae</taxon>
        <taxon>Demequina</taxon>
    </lineage>
</organism>
<comment type="caution">
    <text evidence="3">The sequence shown here is derived from an EMBL/GenBank/DDBJ whole genome shotgun (WGS) entry which is preliminary data.</text>
</comment>
<evidence type="ECO:0000313" key="4">
    <source>
        <dbReference type="Proteomes" id="UP001172708"/>
    </source>
</evidence>
<dbReference type="Proteomes" id="UP001172708">
    <property type="component" value="Unassembled WGS sequence"/>
</dbReference>
<keyword evidence="4" id="KW-1185">Reference proteome</keyword>
<feature type="domain" description="Protein-glutamine gamma-glutamyltransferase-like C-terminal" evidence="2">
    <location>
        <begin position="127"/>
        <end position="196"/>
    </location>
</feature>